<keyword evidence="1" id="KW-1133">Transmembrane helix</keyword>
<proteinExistence type="predicted"/>
<evidence type="ECO:0000313" key="2">
    <source>
        <dbReference type="EMBL" id="MEE1974874.1"/>
    </source>
</evidence>
<comment type="caution">
    <text evidence="2">The sequence shown here is derived from an EMBL/GenBank/DDBJ whole genome shotgun (WGS) entry which is preliminary data.</text>
</comment>
<keyword evidence="1" id="KW-0472">Membrane</keyword>
<name>A0ABU7IPI4_9FLAO</name>
<evidence type="ECO:0000256" key="1">
    <source>
        <dbReference type="SAM" id="Phobius"/>
    </source>
</evidence>
<reference evidence="2 3" key="1">
    <citation type="submission" date="2024-01" db="EMBL/GenBank/DDBJ databases">
        <title>Maribacter spp. originated from different algae showed divergent polysaccharides utilization ability.</title>
        <authorList>
            <person name="Wang H."/>
            <person name="Wu Y."/>
        </authorList>
    </citation>
    <scope>NUCLEOTIDE SEQUENCE [LARGE SCALE GENOMIC DNA]</scope>
    <source>
        <strain evidence="2 3">PR1</strain>
    </source>
</reference>
<gene>
    <name evidence="2" type="ORF">V1I91_02255</name>
</gene>
<organism evidence="2 3">
    <name type="scientific">Maribacter cobaltidurans</name>
    <dbReference type="NCBI Taxonomy" id="1178778"/>
    <lineage>
        <taxon>Bacteria</taxon>
        <taxon>Pseudomonadati</taxon>
        <taxon>Bacteroidota</taxon>
        <taxon>Flavobacteriia</taxon>
        <taxon>Flavobacteriales</taxon>
        <taxon>Flavobacteriaceae</taxon>
        <taxon>Maribacter</taxon>
    </lineage>
</organism>
<feature type="transmembrane region" description="Helical" evidence="1">
    <location>
        <begin position="12"/>
        <end position="34"/>
    </location>
</feature>
<dbReference type="EMBL" id="JAZDDG010000001">
    <property type="protein sequence ID" value="MEE1974874.1"/>
    <property type="molecule type" value="Genomic_DNA"/>
</dbReference>
<evidence type="ECO:0000313" key="3">
    <source>
        <dbReference type="Proteomes" id="UP001356308"/>
    </source>
</evidence>
<accession>A0ABU7IPI4</accession>
<dbReference type="Proteomes" id="UP001356308">
    <property type="component" value="Unassembled WGS sequence"/>
</dbReference>
<protein>
    <submittedName>
        <fullName evidence="2">Uncharacterized protein</fullName>
    </submittedName>
</protein>
<sequence>MKINRTYTNKSVIRTGGVFMCMFYLLGIFNGLVLETFHEVSHILAPKTHSHSYAFGHEIVNYGSLKGMAGHSHNALKELKELLEANKKDKEEPKSTPDFKIDKHISEELVVKNMYSFPIDEKTRWNYHLMSFFWYPNINTPPPKCV</sequence>
<keyword evidence="3" id="KW-1185">Reference proteome</keyword>
<dbReference type="RefSeq" id="WP_272649703.1">
    <property type="nucleotide sequence ID" value="NZ_JAZDDG010000001.1"/>
</dbReference>
<keyword evidence="1" id="KW-0812">Transmembrane</keyword>